<evidence type="ECO:0000256" key="10">
    <source>
        <dbReference type="SAM" id="Phobius"/>
    </source>
</evidence>
<dbReference type="PANTHER" id="PTHR42718:SF9">
    <property type="entry name" value="MAJOR FACILITATOR SUPERFAMILY MULTIDRUG TRANSPORTER MFSC"/>
    <property type="match status" value="1"/>
</dbReference>
<sequence length="544" mass="57817">MTSSTTAVPEPAQPGGPTVPPAAPPSAPPAMPARPAPLKGAQLALGTLALSLATFMNVLDSSIANVAIPAISGDVGVSPSQGTWVITSFGVANAISVPLTGWLTQRFGAVRLFTMSVLLFVLTSWLCGFASSLEMLVLFRVLQGLVAGPMIPLSQTLLLSSYPPAKAGVALALWGMTTLVAPVVGPLLGGWITDNISWPWIFYINVPVGLLSALMTWSIYRSRETPTRKLPIDSVGLALLVLWVGALQLMLDKGKELDWFASGEIVTLCVLAIVSFVVFLVWELTDAHPVVDLRLFMRRNFAAGSVALSIAYGLFFGNVVLLPLWLQQWMGYTSTTAGMALAPVGIFAIILTPLVGRKVTQWDPRKMATGAFVVFALVLWMRSRFTVETDFMHILVPTLIQGGAMAFFFIPLTTITLSGISPDRIPAAAGLSNFVRITAGAMGTSIATTLWENRAALHHAHLTEGLIQGQGVFGVTLQGLQAAGLSQAQALAQINRLIDQQAYTRAADDIFLASSVLFLVLIVLIWMTRRPAGHAGGAEAAGAH</sequence>
<dbReference type="GO" id="GO:0005886">
    <property type="term" value="C:plasma membrane"/>
    <property type="evidence" value="ECO:0007669"/>
    <property type="project" value="UniProtKB-SubCell"/>
</dbReference>
<dbReference type="Pfam" id="PF07690">
    <property type="entry name" value="MFS_1"/>
    <property type="match status" value="1"/>
</dbReference>
<dbReference type="AlphaFoldDB" id="A0AAJ2VAJ6"/>
<feature type="transmembrane region" description="Helical" evidence="10">
    <location>
        <begin position="391"/>
        <end position="412"/>
    </location>
</feature>
<dbReference type="PROSITE" id="PS50850">
    <property type="entry name" value="MFS"/>
    <property type="match status" value="1"/>
</dbReference>
<keyword evidence="4" id="KW-1003">Cell membrane</keyword>
<evidence type="ECO:0000256" key="3">
    <source>
        <dbReference type="ARBA" id="ARBA00022448"/>
    </source>
</evidence>
<evidence type="ECO:0000256" key="4">
    <source>
        <dbReference type="ARBA" id="ARBA00022475"/>
    </source>
</evidence>
<evidence type="ECO:0000256" key="1">
    <source>
        <dbReference type="ARBA" id="ARBA00004429"/>
    </source>
</evidence>
<keyword evidence="6 10" id="KW-0812">Transmembrane</keyword>
<evidence type="ECO:0000256" key="2">
    <source>
        <dbReference type="ARBA" id="ARBA00008537"/>
    </source>
</evidence>
<dbReference type="FunFam" id="1.20.1720.10:FF:000002">
    <property type="entry name" value="Multidrug resistance protein B"/>
    <property type="match status" value="1"/>
</dbReference>
<feature type="transmembrane region" description="Helical" evidence="10">
    <location>
        <begin position="367"/>
        <end position="385"/>
    </location>
</feature>
<dbReference type="CDD" id="cd17503">
    <property type="entry name" value="MFS_LmrB_MDR_like"/>
    <property type="match status" value="1"/>
</dbReference>
<dbReference type="InterPro" id="IPR020846">
    <property type="entry name" value="MFS_dom"/>
</dbReference>
<feature type="transmembrane region" description="Helical" evidence="10">
    <location>
        <begin position="84"/>
        <end position="103"/>
    </location>
</feature>
<dbReference type="SUPFAM" id="SSF103473">
    <property type="entry name" value="MFS general substrate transporter"/>
    <property type="match status" value="1"/>
</dbReference>
<feature type="transmembrane region" description="Helical" evidence="10">
    <location>
        <begin position="232"/>
        <end position="251"/>
    </location>
</feature>
<dbReference type="GO" id="GO:0022857">
    <property type="term" value="F:transmembrane transporter activity"/>
    <property type="evidence" value="ECO:0007669"/>
    <property type="project" value="InterPro"/>
</dbReference>
<proteinExistence type="inferred from homology"/>
<dbReference type="GO" id="GO:0015721">
    <property type="term" value="P:bile acid and bile salt transport"/>
    <property type="evidence" value="ECO:0007669"/>
    <property type="project" value="UniProtKB-ARBA"/>
</dbReference>
<evidence type="ECO:0000256" key="8">
    <source>
        <dbReference type="ARBA" id="ARBA00023136"/>
    </source>
</evidence>
<reference evidence="12" key="1">
    <citation type="submission" date="2023-11" db="EMBL/GenBank/DDBJ databases">
        <title>Identification and selenium tolerance of Delftia acidovorans R3-25.</title>
        <authorList>
            <person name="Zhang S."/>
            <person name="Liu Y."/>
            <person name="Guo Y."/>
        </authorList>
    </citation>
    <scope>NUCLEOTIDE SEQUENCE</scope>
    <source>
        <strain evidence="12">R3-25</strain>
    </source>
</reference>
<evidence type="ECO:0000313" key="13">
    <source>
        <dbReference type="Proteomes" id="UP001287445"/>
    </source>
</evidence>
<feature type="region of interest" description="Disordered" evidence="9">
    <location>
        <begin position="1"/>
        <end position="33"/>
    </location>
</feature>
<name>A0AAJ2VAJ6_DELAC</name>
<evidence type="ECO:0000313" key="12">
    <source>
        <dbReference type="EMBL" id="MDX4956370.1"/>
    </source>
</evidence>
<evidence type="ECO:0000256" key="7">
    <source>
        <dbReference type="ARBA" id="ARBA00022989"/>
    </source>
</evidence>
<feature type="transmembrane region" description="Helical" evidence="10">
    <location>
        <begin position="171"/>
        <end position="192"/>
    </location>
</feature>
<feature type="transmembrane region" description="Helical" evidence="10">
    <location>
        <begin position="198"/>
        <end position="220"/>
    </location>
</feature>
<feature type="transmembrane region" description="Helical" evidence="10">
    <location>
        <begin position="110"/>
        <end position="131"/>
    </location>
</feature>
<organism evidence="12 13">
    <name type="scientific">Delftia acidovorans</name>
    <name type="common">Pseudomonas acidovorans</name>
    <name type="synonym">Comamonas acidovorans</name>
    <dbReference type="NCBI Taxonomy" id="80866"/>
    <lineage>
        <taxon>Bacteria</taxon>
        <taxon>Pseudomonadati</taxon>
        <taxon>Pseudomonadota</taxon>
        <taxon>Betaproteobacteria</taxon>
        <taxon>Burkholderiales</taxon>
        <taxon>Comamonadaceae</taxon>
        <taxon>Delftia</taxon>
    </lineage>
</organism>
<feature type="transmembrane region" description="Helical" evidence="10">
    <location>
        <begin position="43"/>
        <end position="64"/>
    </location>
</feature>
<protein>
    <submittedName>
        <fullName evidence="12">DHA2 family efflux MFS transporter permease subunit</fullName>
    </submittedName>
</protein>
<dbReference type="NCBIfam" id="TIGR00711">
    <property type="entry name" value="efflux_EmrB"/>
    <property type="match status" value="1"/>
</dbReference>
<comment type="similarity">
    <text evidence="2">Belongs to the major facilitator superfamily. EmrB family.</text>
</comment>
<dbReference type="Gene3D" id="1.20.1250.20">
    <property type="entry name" value="MFS general substrate transporter like domains"/>
    <property type="match status" value="1"/>
</dbReference>
<comment type="subcellular location">
    <subcellularLocation>
        <location evidence="1">Cell inner membrane</location>
        <topology evidence="1">Multi-pass membrane protein</topology>
    </subcellularLocation>
</comment>
<feature type="transmembrane region" description="Helical" evidence="10">
    <location>
        <begin position="257"/>
        <end position="281"/>
    </location>
</feature>
<comment type="caution">
    <text evidence="12">The sequence shown here is derived from an EMBL/GenBank/DDBJ whole genome shotgun (WGS) entry which is preliminary data.</text>
</comment>
<feature type="domain" description="Major facilitator superfamily (MFS) profile" evidence="11">
    <location>
        <begin position="46"/>
        <end position="533"/>
    </location>
</feature>
<keyword evidence="8 10" id="KW-0472">Membrane</keyword>
<keyword evidence="3" id="KW-0813">Transport</keyword>
<evidence type="ECO:0000256" key="5">
    <source>
        <dbReference type="ARBA" id="ARBA00022519"/>
    </source>
</evidence>
<keyword evidence="7 10" id="KW-1133">Transmembrane helix</keyword>
<dbReference type="GO" id="GO:1990961">
    <property type="term" value="P:xenobiotic detoxification by transmembrane export across the plasma membrane"/>
    <property type="evidence" value="ECO:0007669"/>
    <property type="project" value="UniProtKB-ARBA"/>
</dbReference>
<dbReference type="InterPro" id="IPR036259">
    <property type="entry name" value="MFS_trans_sf"/>
</dbReference>
<dbReference type="InterPro" id="IPR011701">
    <property type="entry name" value="MFS"/>
</dbReference>
<feature type="transmembrane region" description="Helical" evidence="10">
    <location>
        <begin position="301"/>
        <end position="326"/>
    </location>
</feature>
<evidence type="ECO:0000256" key="9">
    <source>
        <dbReference type="SAM" id="MobiDB-lite"/>
    </source>
</evidence>
<feature type="compositionally biased region" description="Pro residues" evidence="9">
    <location>
        <begin position="11"/>
        <end position="33"/>
    </location>
</feature>
<feature type="transmembrane region" description="Helical" evidence="10">
    <location>
        <begin position="510"/>
        <end position="527"/>
    </location>
</feature>
<dbReference type="Gene3D" id="1.20.1720.10">
    <property type="entry name" value="Multidrug resistance protein D"/>
    <property type="match status" value="1"/>
</dbReference>
<accession>A0AAJ2VAJ6</accession>
<gene>
    <name evidence="12" type="ORF">SGN30_23390</name>
</gene>
<evidence type="ECO:0000259" key="11">
    <source>
        <dbReference type="PROSITE" id="PS50850"/>
    </source>
</evidence>
<evidence type="ECO:0000256" key="6">
    <source>
        <dbReference type="ARBA" id="ARBA00022692"/>
    </source>
</evidence>
<dbReference type="InterPro" id="IPR004638">
    <property type="entry name" value="EmrB-like"/>
</dbReference>
<dbReference type="EMBL" id="JAWWMZ010000011">
    <property type="protein sequence ID" value="MDX4956370.1"/>
    <property type="molecule type" value="Genomic_DNA"/>
</dbReference>
<feature type="transmembrane region" description="Helical" evidence="10">
    <location>
        <begin position="332"/>
        <end position="355"/>
    </location>
</feature>
<keyword evidence="5" id="KW-0997">Cell inner membrane</keyword>
<feature type="transmembrane region" description="Helical" evidence="10">
    <location>
        <begin position="137"/>
        <end position="159"/>
    </location>
</feature>
<dbReference type="RefSeq" id="WP_013802448.1">
    <property type="nucleotide sequence ID" value="NZ_CAGKLB010000036.1"/>
</dbReference>
<dbReference type="Proteomes" id="UP001287445">
    <property type="component" value="Unassembled WGS sequence"/>
</dbReference>
<dbReference type="PANTHER" id="PTHR42718">
    <property type="entry name" value="MAJOR FACILITATOR SUPERFAMILY MULTIDRUG TRANSPORTER MFSC"/>
    <property type="match status" value="1"/>
</dbReference>